<reference evidence="2" key="1">
    <citation type="journal article" date="2023" name="Mol. Phylogenet. Evol.">
        <title>Genome-scale phylogeny and comparative genomics of the fungal order Sordariales.</title>
        <authorList>
            <person name="Hensen N."/>
            <person name="Bonometti L."/>
            <person name="Westerberg I."/>
            <person name="Brannstrom I.O."/>
            <person name="Guillou S."/>
            <person name="Cros-Aarteil S."/>
            <person name="Calhoun S."/>
            <person name="Haridas S."/>
            <person name="Kuo A."/>
            <person name="Mondo S."/>
            <person name="Pangilinan J."/>
            <person name="Riley R."/>
            <person name="LaButti K."/>
            <person name="Andreopoulos B."/>
            <person name="Lipzen A."/>
            <person name="Chen C."/>
            <person name="Yan M."/>
            <person name="Daum C."/>
            <person name="Ng V."/>
            <person name="Clum A."/>
            <person name="Steindorff A."/>
            <person name="Ohm R.A."/>
            <person name="Martin F."/>
            <person name="Silar P."/>
            <person name="Natvig D.O."/>
            <person name="Lalanne C."/>
            <person name="Gautier V."/>
            <person name="Ament-Velasquez S.L."/>
            <person name="Kruys A."/>
            <person name="Hutchinson M.I."/>
            <person name="Powell A.J."/>
            <person name="Barry K."/>
            <person name="Miller A.N."/>
            <person name="Grigoriev I.V."/>
            <person name="Debuchy R."/>
            <person name="Gladieux P."/>
            <person name="Hiltunen Thoren M."/>
            <person name="Johannesson H."/>
        </authorList>
    </citation>
    <scope>NUCLEOTIDE SEQUENCE</scope>
    <source>
        <strain evidence="2">CBS 103.79</strain>
    </source>
</reference>
<comment type="caution">
    <text evidence="2">The sequence shown here is derived from an EMBL/GenBank/DDBJ whole genome shotgun (WGS) entry which is preliminary data.</text>
</comment>
<feature type="signal peptide" evidence="1">
    <location>
        <begin position="1"/>
        <end position="17"/>
    </location>
</feature>
<keyword evidence="1" id="KW-0732">Signal</keyword>
<protein>
    <submittedName>
        <fullName evidence="2">Uncharacterized protein</fullName>
    </submittedName>
</protein>
<organism evidence="2 3">
    <name type="scientific">Staphylotrichum tortipilum</name>
    <dbReference type="NCBI Taxonomy" id="2831512"/>
    <lineage>
        <taxon>Eukaryota</taxon>
        <taxon>Fungi</taxon>
        <taxon>Dikarya</taxon>
        <taxon>Ascomycota</taxon>
        <taxon>Pezizomycotina</taxon>
        <taxon>Sordariomycetes</taxon>
        <taxon>Sordariomycetidae</taxon>
        <taxon>Sordariales</taxon>
        <taxon>Chaetomiaceae</taxon>
        <taxon>Staphylotrichum</taxon>
    </lineage>
</organism>
<evidence type="ECO:0000313" key="2">
    <source>
        <dbReference type="EMBL" id="KAK3906172.1"/>
    </source>
</evidence>
<reference evidence="2" key="2">
    <citation type="submission" date="2023-05" db="EMBL/GenBank/DDBJ databases">
        <authorList>
            <consortium name="Lawrence Berkeley National Laboratory"/>
            <person name="Steindorff A."/>
            <person name="Hensen N."/>
            <person name="Bonometti L."/>
            <person name="Westerberg I."/>
            <person name="Brannstrom I.O."/>
            <person name="Guillou S."/>
            <person name="Cros-Aarteil S."/>
            <person name="Calhoun S."/>
            <person name="Haridas S."/>
            <person name="Kuo A."/>
            <person name="Mondo S."/>
            <person name="Pangilinan J."/>
            <person name="Riley R."/>
            <person name="Labutti K."/>
            <person name="Andreopoulos B."/>
            <person name="Lipzen A."/>
            <person name="Chen C."/>
            <person name="Yanf M."/>
            <person name="Daum C."/>
            <person name="Ng V."/>
            <person name="Clum A."/>
            <person name="Ohm R."/>
            <person name="Martin F."/>
            <person name="Silar P."/>
            <person name="Natvig D."/>
            <person name="Lalanne C."/>
            <person name="Gautier V."/>
            <person name="Ament-Velasquez S.L."/>
            <person name="Kruys A."/>
            <person name="Hutchinson M.I."/>
            <person name="Powell A.J."/>
            <person name="Barry K."/>
            <person name="Miller A.N."/>
            <person name="Grigoriev I.V."/>
            <person name="Debuchy R."/>
            <person name="Gladieux P."/>
            <person name="Thoren M.H."/>
            <person name="Johannesson H."/>
        </authorList>
    </citation>
    <scope>NUCLEOTIDE SEQUENCE</scope>
    <source>
        <strain evidence="2">CBS 103.79</strain>
    </source>
</reference>
<feature type="chain" id="PRO_5042968895" evidence="1">
    <location>
        <begin position="18"/>
        <end position="356"/>
    </location>
</feature>
<dbReference type="Proteomes" id="UP001303889">
    <property type="component" value="Unassembled WGS sequence"/>
</dbReference>
<evidence type="ECO:0000256" key="1">
    <source>
        <dbReference type="SAM" id="SignalP"/>
    </source>
</evidence>
<accession>A0AAN6MSC2</accession>
<proteinExistence type="predicted"/>
<dbReference type="AlphaFoldDB" id="A0AAN6MSC2"/>
<keyword evidence="3" id="KW-1185">Reference proteome</keyword>
<gene>
    <name evidence="2" type="ORF">C8A05DRAFT_29956</name>
</gene>
<dbReference type="EMBL" id="MU855334">
    <property type="protein sequence ID" value="KAK3906172.1"/>
    <property type="molecule type" value="Genomic_DNA"/>
</dbReference>
<sequence length="356" mass="38379">MTRLVAALALLPAAAFATSVLQAAVGERIVNIVFQANKVTSEAAIDVWSQDRLERFAQSCSNKISSGAFEKTPITFDVNEHGSGHLTVGAKTYVVHEELEISGGIVCSSIVSPYETLLNCETPIPASLKLSSLSKRSLKDCFPEGPLELASVMNKLESTPKGDALASPEELSAIEVRQINGTADHGPHDKRQGSCGVWSSRTMRVGDGNPHQNPLNIQVSHPMDCQQSTCSVGYSMITSFTIGWSAGASAAGWISGGFAVEQSIETGQQFNCEMGPGSYFAVWKKVGQTAYTVQNYDINQCTGSRPSGGPFVMWSPNANNRGTWFYCVSGRQYVRWLGDRWLDTDPGMPGGPWVWG</sequence>
<evidence type="ECO:0000313" key="3">
    <source>
        <dbReference type="Proteomes" id="UP001303889"/>
    </source>
</evidence>
<name>A0AAN6MSC2_9PEZI</name>